<dbReference type="EMBL" id="JANPWB010000010">
    <property type="protein sequence ID" value="KAJ1142667.1"/>
    <property type="molecule type" value="Genomic_DNA"/>
</dbReference>
<feature type="region of interest" description="Disordered" evidence="1">
    <location>
        <begin position="81"/>
        <end position="103"/>
    </location>
</feature>
<sequence length="120" mass="12940">MGRCGQAGNVVGRVVRSSRYRYLHGGAIILEGEPNRTQRCVPGPPPATGSPRSSQRSRRTEDRGALRAALWWLRAKGRGPLKVSNAKEEQPPDWSPGGMPDSGGWLRYTLGAAVSKGMEG</sequence>
<protein>
    <submittedName>
        <fullName evidence="2">Uncharacterized protein</fullName>
    </submittedName>
</protein>
<comment type="caution">
    <text evidence="2">The sequence shown here is derived from an EMBL/GenBank/DDBJ whole genome shotgun (WGS) entry which is preliminary data.</text>
</comment>
<evidence type="ECO:0000313" key="3">
    <source>
        <dbReference type="Proteomes" id="UP001066276"/>
    </source>
</evidence>
<accession>A0AAV7QTC0</accession>
<dbReference type="AlphaFoldDB" id="A0AAV7QTC0"/>
<dbReference type="Proteomes" id="UP001066276">
    <property type="component" value="Chromosome 6"/>
</dbReference>
<reference evidence="2" key="1">
    <citation type="journal article" date="2022" name="bioRxiv">
        <title>Sequencing and chromosome-scale assembly of the giantPleurodeles waltlgenome.</title>
        <authorList>
            <person name="Brown T."/>
            <person name="Elewa A."/>
            <person name="Iarovenko S."/>
            <person name="Subramanian E."/>
            <person name="Araus A.J."/>
            <person name="Petzold A."/>
            <person name="Susuki M."/>
            <person name="Suzuki K.-i.T."/>
            <person name="Hayashi T."/>
            <person name="Toyoda A."/>
            <person name="Oliveira C."/>
            <person name="Osipova E."/>
            <person name="Leigh N.D."/>
            <person name="Simon A."/>
            <person name="Yun M.H."/>
        </authorList>
    </citation>
    <scope>NUCLEOTIDE SEQUENCE</scope>
    <source>
        <strain evidence="2">20211129_DDA</strain>
        <tissue evidence="2">Liver</tissue>
    </source>
</reference>
<gene>
    <name evidence="2" type="ORF">NDU88_008980</name>
</gene>
<keyword evidence="3" id="KW-1185">Reference proteome</keyword>
<evidence type="ECO:0000256" key="1">
    <source>
        <dbReference type="SAM" id="MobiDB-lite"/>
    </source>
</evidence>
<feature type="region of interest" description="Disordered" evidence="1">
    <location>
        <begin position="34"/>
        <end position="63"/>
    </location>
</feature>
<name>A0AAV7QTC0_PLEWA</name>
<evidence type="ECO:0000313" key="2">
    <source>
        <dbReference type="EMBL" id="KAJ1142667.1"/>
    </source>
</evidence>
<proteinExistence type="predicted"/>
<organism evidence="2 3">
    <name type="scientific">Pleurodeles waltl</name>
    <name type="common">Iberian ribbed newt</name>
    <dbReference type="NCBI Taxonomy" id="8319"/>
    <lineage>
        <taxon>Eukaryota</taxon>
        <taxon>Metazoa</taxon>
        <taxon>Chordata</taxon>
        <taxon>Craniata</taxon>
        <taxon>Vertebrata</taxon>
        <taxon>Euteleostomi</taxon>
        <taxon>Amphibia</taxon>
        <taxon>Batrachia</taxon>
        <taxon>Caudata</taxon>
        <taxon>Salamandroidea</taxon>
        <taxon>Salamandridae</taxon>
        <taxon>Pleurodelinae</taxon>
        <taxon>Pleurodeles</taxon>
    </lineage>
</organism>